<dbReference type="EMBL" id="AMCI01004098">
    <property type="protein sequence ID" value="EJW98788.1"/>
    <property type="molecule type" value="Genomic_DNA"/>
</dbReference>
<feature type="region of interest" description="Disordered" evidence="1">
    <location>
        <begin position="53"/>
        <end position="81"/>
    </location>
</feature>
<comment type="caution">
    <text evidence="2">The sequence shown here is derived from an EMBL/GenBank/DDBJ whole genome shotgun (WGS) entry which is preliminary data.</text>
</comment>
<sequence>MNNYYTELPYNEAVKYADAIQAYQQGNISEQQAQTLQEYYDKTRVAYYAKKNNLGTLNNPSPHIPKVERPGSSTKGYDDNPVTAEQLRNASDYRVRRELIGRILAKQHR</sequence>
<accession>J9FW85</accession>
<organism evidence="2">
    <name type="scientific">gut metagenome</name>
    <dbReference type="NCBI Taxonomy" id="749906"/>
    <lineage>
        <taxon>unclassified sequences</taxon>
        <taxon>metagenomes</taxon>
        <taxon>organismal metagenomes</taxon>
    </lineage>
</organism>
<dbReference type="AlphaFoldDB" id="J9FW85"/>
<gene>
    <name evidence="2" type="ORF">EVA_13104</name>
</gene>
<reference evidence="2" key="1">
    <citation type="journal article" date="2012" name="PLoS ONE">
        <title>Gene sets for utilization of primary and secondary nutrition supplies in the distal gut of endangered iberian lynx.</title>
        <authorList>
            <person name="Alcaide M."/>
            <person name="Messina E."/>
            <person name="Richter M."/>
            <person name="Bargiela R."/>
            <person name="Peplies J."/>
            <person name="Huws S.A."/>
            <person name="Newbold C.J."/>
            <person name="Golyshin P.N."/>
            <person name="Simon M.A."/>
            <person name="Lopez G."/>
            <person name="Yakimov M.M."/>
            <person name="Ferrer M."/>
        </authorList>
    </citation>
    <scope>NUCLEOTIDE SEQUENCE</scope>
</reference>
<evidence type="ECO:0000313" key="2">
    <source>
        <dbReference type="EMBL" id="EJW98788.1"/>
    </source>
</evidence>
<evidence type="ECO:0000256" key="1">
    <source>
        <dbReference type="SAM" id="MobiDB-lite"/>
    </source>
</evidence>
<protein>
    <submittedName>
        <fullName evidence="2">Uncharacterized protein</fullName>
    </submittedName>
</protein>
<proteinExistence type="predicted"/>
<name>J9FW85_9ZZZZ</name>